<dbReference type="Proteomes" id="UP000235653">
    <property type="component" value="Unassembled WGS sequence"/>
</dbReference>
<reference evidence="4 5" key="1">
    <citation type="journal article" date="2017" name="ISME J.">
        <title>Grape pomace compost harbors organohalide-respiring Dehalogenimonas species with novel reductive dehalogenase genes.</title>
        <authorList>
            <person name="Yang Y."/>
            <person name="Higgins S.A."/>
            <person name="Yan J."/>
            <person name="Simsir B."/>
            <person name="Chourey K."/>
            <person name="Iyer R."/>
            <person name="Hettich R.L."/>
            <person name="Baldwin B."/>
            <person name="Ogles D.M."/>
            <person name="Loffler F.E."/>
        </authorList>
    </citation>
    <scope>NUCLEOTIDE SEQUENCE [LARGE SCALE GENOMIC DNA]</scope>
    <source>
        <strain evidence="4 5">GP</strain>
    </source>
</reference>
<comment type="caution">
    <text evidence="4">The sequence shown here is derived from an EMBL/GenBank/DDBJ whole genome shotgun (WGS) entry which is preliminary data.</text>
</comment>
<dbReference type="InterPro" id="IPR032466">
    <property type="entry name" value="Metal_Hydrolase"/>
</dbReference>
<proteinExistence type="predicted"/>
<dbReference type="NCBIfam" id="TIGR00010">
    <property type="entry name" value="YchF/TatD family DNA exonuclease"/>
    <property type="match status" value="1"/>
</dbReference>
<dbReference type="Gene3D" id="3.20.20.140">
    <property type="entry name" value="Metal-dependent hydrolases"/>
    <property type="match status" value="1"/>
</dbReference>
<dbReference type="InterPro" id="IPR018228">
    <property type="entry name" value="DNase_TatD-rel_CS"/>
</dbReference>
<dbReference type="GO" id="GO:0016788">
    <property type="term" value="F:hydrolase activity, acting on ester bonds"/>
    <property type="evidence" value="ECO:0007669"/>
    <property type="project" value="InterPro"/>
</dbReference>
<protein>
    <submittedName>
        <fullName evidence="4">TatD family deoxyribonuclease</fullName>
    </submittedName>
</protein>
<feature type="binding site" evidence="3">
    <location>
        <position position="159"/>
    </location>
    <ligand>
        <name>a divalent metal cation</name>
        <dbReference type="ChEBI" id="CHEBI:60240"/>
        <label>2</label>
    </ligand>
</feature>
<dbReference type="RefSeq" id="WP_104201608.1">
    <property type="nucleotide sequence ID" value="NZ_CP058566.2"/>
</dbReference>
<evidence type="ECO:0000313" key="5">
    <source>
        <dbReference type="Proteomes" id="UP000235653"/>
    </source>
</evidence>
<feature type="binding site" evidence="3">
    <location>
        <position position="11"/>
    </location>
    <ligand>
        <name>a divalent metal cation</name>
        <dbReference type="ChEBI" id="CHEBI:60240"/>
        <label>1</label>
    </ligand>
</feature>
<evidence type="ECO:0000256" key="2">
    <source>
        <dbReference type="ARBA" id="ARBA00022801"/>
    </source>
</evidence>
<evidence type="ECO:0000313" key="4">
    <source>
        <dbReference type="EMBL" id="PPD57259.1"/>
    </source>
</evidence>
<evidence type="ECO:0000256" key="1">
    <source>
        <dbReference type="ARBA" id="ARBA00022723"/>
    </source>
</evidence>
<name>A0A2P5P4N6_9CHLR</name>
<dbReference type="PANTHER" id="PTHR46124">
    <property type="entry name" value="D-AMINOACYL-TRNA DEACYLASE"/>
    <property type="match status" value="1"/>
</dbReference>
<keyword evidence="1 3" id="KW-0479">Metal-binding</keyword>
<keyword evidence="5" id="KW-1185">Reference proteome</keyword>
<dbReference type="AlphaFoldDB" id="A0A2P5P4N6"/>
<dbReference type="InterPro" id="IPR015991">
    <property type="entry name" value="TatD/YcfH-like"/>
</dbReference>
<dbReference type="GO" id="GO:0046872">
    <property type="term" value="F:metal ion binding"/>
    <property type="evidence" value="ECO:0007669"/>
    <property type="project" value="UniProtKB-KW"/>
</dbReference>
<feature type="binding site" evidence="3">
    <location>
        <position position="95"/>
    </location>
    <ligand>
        <name>a divalent metal cation</name>
        <dbReference type="ChEBI" id="CHEBI:60240"/>
        <label>1</label>
    </ligand>
</feature>
<feature type="binding site" evidence="3">
    <location>
        <position position="209"/>
    </location>
    <ligand>
        <name>a divalent metal cation</name>
        <dbReference type="ChEBI" id="CHEBI:60240"/>
        <label>1</label>
    </ligand>
</feature>
<dbReference type="FunFam" id="3.20.20.140:FF:000005">
    <property type="entry name" value="TatD family hydrolase"/>
    <property type="match status" value="1"/>
</dbReference>
<dbReference type="Pfam" id="PF01026">
    <property type="entry name" value="TatD_DNase"/>
    <property type="match status" value="1"/>
</dbReference>
<dbReference type="PANTHER" id="PTHR46124:SF2">
    <property type="entry name" value="D-AMINOACYL-TRNA DEACYLASE"/>
    <property type="match status" value="1"/>
</dbReference>
<dbReference type="GO" id="GO:0004536">
    <property type="term" value="F:DNA nuclease activity"/>
    <property type="evidence" value="ECO:0007669"/>
    <property type="project" value="InterPro"/>
</dbReference>
<accession>A0A2P5P4N6</accession>
<dbReference type="PROSITE" id="PS01137">
    <property type="entry name" value="TATD_1"/>
    <property type="match status" value="1"/>
</dbReference>
<gene>
    <name evidence="4" type="ORF">JP09_010230</name>
</gene>
<evidence type="ECO:0000256" key="3">
    <source>
        <dbReference type="PIRSR" id="PIRSR005902-1"/>
    </source>
</evidence>
<feature type="binding site" evidence="3">
    <location>
        <position position="9"/>
    </location>
    <ligand>
        <name>a divalent metal cation</name>
        <dbReference type="ChEBI" id="CHEBI:60240"/>
        <label>1</label>
    </ligand>
</feature>
<dbReference type="OrthoDB" id="9810005at2"/>
<sequence>MPVELIDSHAHLDLPEFEPDFDEALNRAEAAGIRTIVTIGTDLPSSKKAIRLAENHRNIYATVGIHPTDSAAMTLETQRELAALAQNPRVVAIGETGLDFYHKPFSESQQLGTLKFQLELAVQVGKPVVVHSREADSTVLPILVEWAITNPNHLKGVIHCFNGTIDTARAYMNAGFYISLGGYVTYPSSRKSHEVYRFIPLDRLLLETDCPFLPPQSHRGQRNEPSYLVQTAQALAAIKEISFEDIAKTTADNTRKLFKLD</sequence>
<dbReference type="PIRSF" id="PIRSF005902">
    <property type="entry name" value="DNase_TatD"/>
    <property type="match status" value="1"/>
</dbReference>
<organism evidence="4 5">
    <name type="scientific">Dehalogenimonas etheniformans</name>
    <dbReference type="NCBI Taxonomy" id="1536648"/>
    <lineage>
        <taxon>Bacteria</taxon>
        <taxon>Bacillati</taxon>
        <taxon>Chloroflexota</taxon>
        <taxon>Dehalococcoidia</taxon>
        <taxon>Dehalococcoidales</taxon>
        <taxon>Dehalococcoidaceae</taxon>
        <taxon>Dehalogenimonas</taxon>
    </lineage>
</organism>
<feature type="binding site" evidence="3">
    <location>
        <position position="131"/>
    </location>
    <ligand>
        <name>a divalent metal cation</name>
        <dbReference type="ChEBI" id="CHEBI:60240"/>
        <label>2</label>
    </ligand>
</feature>
<dbReference type="CDD" id="cd01310">
    <property type="entry name" value="TatD_DNAse"/>
    <property type="match status" value="1"/>
</dbReference>
<dbReference type="EMBL" id="JQAN02000015">
    <property type="protein sequence ID" value="PPD57259.1"/>
    <property type="molecule type" value="Genomic_DNA"/>
</dbReference>
<dbReference type="SUPFAM" id="SSF51556">
    <property type="entry name" value="Metallo-dependent hydrolases"/>
    <property type="match status" value="1"/>
</dbReference>
<keyword evidence="2" id="KW-0378">Hydrolase</keyword>
<dbReference type="InterPro" id="IPR001130">
    <property type="entry name" value="TatD-like"/>
</dbReference>